<dbReference type="GeneID" id="303367253"/>
<reference evidence="2 3" key="1">
    <citation type="submission" date="2017-02" db="EMBL/GenBank/DDBJ databases">
        <authorList>
            <person name="Peterson S.W."/>
        </authorList>
    </citation>
    <scope>NUCLEOTIDE SEQUENCE [LARGE SCALE GENOMIC DNA]</scope>
    <source>
        <strain evidence="2 3">ATCC BAA-909</strain>
    </source>
</reference>
<accession>A0A1T4MTS8</accession>
<dbReference type="EMBL" id="FUXC01000004">
    <property type="protein sequence ID" value="SJZ70244.1"/>
    <property type="molecule type" value="Genomic_DNA"/>
</dbReference>
<evidence type="ECO:0000313" key="3">
    <source>
        <dbReference type="Proteomes" id="UP000190395"/>
    </source>
</evidence>
<keyword evidence="2" id="KW-0808">Transferase</keyword>
<gene>
    <name evidence="2" type="ORF">SAMN02745152_01000</name>
</gene>
<name>A0A1T4MTS8_9SPIR</name>
<dbReference type="InterPro" id="IPR029063">
    <property type="entry name" value="SAM-dependent_MTases_sf"/>
</dbReference>
<dbReference type="GO" id="GO:0008168">
    <property type="term" value="F:methyltransferase activity"/>
    <property type="evidence" value="ECO:0007669"/>
    <property type="project" value="UniProtKB-KW"/>
</dbReference>
<protein>
    <submittedName>
        <fullName evidence="2">Ubiquinone/menaquinone biosynthesis C-methylase UbiE</fullName>
    </submittedName>
</protein>
<keyword evidence="3" id="KW-1185">Reference proteome</keyword>
<evidence type="ECO:0000259" key="1">
    <source>
        <dbReference type="Pfam" id="PF08241"/>
    </source>
</evidence>
<dbReference type="AlphaFoldDB" id="A0A1T4MTS8"/>
<keyword evidence="2" id="KW-0489">Methyltransferase</keyword>
<sequence>MTLLETYYNKFNEEHRLTTRHGIVEYTVTQKYIHECIGERKNLKILDVGAGTGRYSVALAQEGHSVTAVELVERNRKVIESKHQSGVHIWPGNALDLNFLDADCFDITLIFGPMYHLHTEEERIKVFEQARRVTKKDGFILVAYVMNDYSIIEYCFKKNKIKECLENGSVTEDFKTVSSEKELYSYLRLDDINELNKKAGLERIKIIAADGPSDYMRRELNAMDEETFELFVKYQLANAERIELLGASSHTVDVLKNTK</sequence>
<dbReference type="GO" id="GO:0032259">
    <property type="term" value="P:methylation"/>
    <property type="evidence" value="ECO:0007669"/>
    <property type="project" value="UniProtKB-KW"/>
</dbReference>
<evidence type="ECO:0000313" key="2">
    <source>
        <dbReference type="EMBL" id="SJZ70244.1"/>
    </source>
</evidence>
<proteinExistence type="predicted"/>
<dbReference type="STRING" id="225004.SAMN02745152_01000"/>
<dbReference type="Pfam" id="PF08241">
    <property type="entry name" value="Methyltransf_11"/>
    <property type="match status" value="1"/>
</dbReference>
<dbReference type="CDD" id="cd02440">
    <property type="entry name" value="AdoMet_MTases"/>
    <property type="match status" value="1"/>
</dbReference>
<dbReference type="SUPFAM" id="SSF53335">
    <property type="entry name" value="S-adenosyl-L-methionine-dependent methyltransferases"/>
    <property type="match status" value="1"/>
</dbReference>
<feature type="domain" description="Methyltransferase type 11" evidence="1">
    <location>
        <begin position="46"/>
        <end position="141"/>
    </location>
</feature>
<dbReference type="Proteomes" id="UP000190395">
    <property type="component" value="Unassembled WGS sequence"/>
</dbReference>
<organism evidence="2 3">
    <name type="scientific">Treponema berlinense</name>
    <dbReference type="NCBI Taxonomy" id="225004"/>
    <lineage>
        <taxon>Bacteria</taxon>
        <taxon>Pseudomonadati</taxon>
        <taxon>Spirochaetota</taxon>
        <taxon>Spirochaetia</taxon>
        <taxon>Spirochaetales</taxon>
        <taxon>Treponemataceae</taxon>
        <taxon>Treponema</taxon>
    </lineage>
</organism>
<dbReference type="InterPro" id="IPR013216">
    <property type="entry name" value="Methyltransf_11"/>
</dbReference>
<dbReference type="RefSeq" id="WP_078930751.1">
    <property type="nucleotide sequence ID" value="NZ_CAMCOW010000011.1"/>
</dbReference>
<dbReference type="OrthoDB" id="9810615at2"/>
<dbReference type="Gene3D" id="3.40.50.150">
    <property type="entry name" value="Vaccinia Virus protein VP39"/>
    <property type="match status" value="1"/>
</dbReference>
<keyword evidence="2" id="KW-0830">Ubiquinone</keyword>